<dbReference type="CDD" id="cd03801">
    <property type="entry name" value="GT4_PimA-like"/>
    <property type="match status" value="1"/>
</dbReference>
<sequence length="335" mass="38204">MKNLLYIGNKLTKEGLNATTIDTLSKQLQSEGFLVVTSSSRTNQVVRLMDMLLSIIKNNNVDYVLIDTYSTSAFWYAFFTSQLCRLFSLKYIPMLHGGNLPFRLDKNSKFSKMIFHNAYINIAPSNYLLNEFKKRGFTNIIHIPNSIEVDKYAFKLRNQIHPKLIWVRAFASIYNPKMAIDVFVKLKVKFSDAILCMVGPDKDGSLYTTKEYAKSLNVDVEFTGKLSKEEWCKLASNYDIFINTTNFDNTPVSVIEAMSLGLPIVSSNVGGIPFLIDDNQTGLLVDQGNVDRMVEAIELLLTSNELTEKLSKNARLKAENFNWEIIKKEWINLLK</sequence>
<accession>A0ABP9A2D0</accession>
<evidence type="ECO:0000313" key="2">
    <source>
        <dbReference type="EMBL" id="GAA4772231.1"/>
    </source>
</evidence>
<dbReference type="InterPro" id="IPR001296">
    <property type="entry name" value="Glyco_trans_1"/>
</dbReference>
<protein>
    <recommendedName>
        <fullName evidence="1">Glycosyl transferase family 1 domain-containing protein</fullName>
    </recommendedName>
</protein>
<dbReference type="Gene3D" id="3.40.50.2000">
    <property type="entry name" value="Glycogen Phosphorylase B"/>
    <property type="match status" value="2"/>
</dbReference>
<reference evidence="3" key="1">
    <citation type="journal article" date="2019" name="Int. J. Syst. Evol. Microbiol.">
        <title>The Global Catalogue of Microorganisms (GCM) 10K type strain sequencing project: providing services to taxonomists for standard genome sequencing and annotation.</title>
        <authorList>
            <consortium name="The Broad Institute Genomics Platform"/>
            <consortium name="The Broad Institute Genome Sequencing Center for Infectious Disease"/>
            <person name="Wu L."/>
            <person name="Ma J."/>
        </authorList>
    </citation>
    <scope>NUCLEOTIDE SEQUENCE [LARGE SCALE GENOMIC DNA]</scope>
    <source>
        <strain evidence="3">JCM 18198</strain>
    </source>
</reference>
<comment type="caution">
    <text evidence="2">The sequence shown here is derived from an EMBL/GenBank/DDBJ whole genome shotgun (WGS) entry which is preliminary data.</text>
</comment>
<dbReference type="RefSeq" id="WP_264544685.1">
    <property type="nucleotide sequence ID" value="NZ_BAABIP010000018.1"/>
</dbReference>
<proteinExistence type="predicted"/>
<dbReference type="Pfam" id="PF00534">
    <property type="entry name" value="Glycos_transf_1"/>
    <property type="match status" value="1"/>
</dbReference>
<gene>
    <name evidence="2" type="ORF">GCM10023230_23300</name>
</gene>
<name>A0ABP9A2D0_9FLAO</name>
<feature type="domain" description="Glycosyl transferase family 1" evidence="1">
    <location>
        <begin position="161"/>
        <end position="315"/>
    </location>
</feature>
<keyword evidence="3" id="KW-1185">Reference proteome</keyword>
<evidence type="ECO:0000259" key="1">
    <source>
        <dbReference type="Pfam" id="PF00534"/>
    </source>
</evidence>
<dbReference type="PANTHER" id="PTHR12526">
    <property type="entry name" value="GLYCOSYLTRANSFERASE"/>
    <property type="match status" value="1"/>
</dbReference>
<dbReference type="PANTHER" id="PTHR12526:SF630">
    <property type="entry name" value="GLYCOSYLTRANSFERASE"/>
    <property type="match status" value="1"/>
</dbReference>
<dbReference type="SUPFAM" id="SSF53756">
    <property type="entry name" value="UDP-Glycosyltransferase/glycogen phosphorylase"/>
    <property type="match status" value="1"/>
</dbReference>
<dbReference type="EMBL" id="BAABIP010000018">
    <property type="protein sequence ID" value="GAA4772231.1"/>
    <property type="molecule type" value="Genomic_DNA"/>
</dbReference>
<dbReference type="Proteomes" id="UP001500141">
    <property type="component" value="Unassembled WGS sequence"/>
</dbReference>
<evidence type="ECO:0000313" key="3">
    <source>
        <dbReference type="Proteomes" id="UP001500141"/>
    </source>
</evidence>
<organism evidence="2 3">
    <name type="scientific">Flavobacterium hankyongi</name>
    <dbReference type="NCBI Taxonomy" id="1176532"/>
    <lineage>
        <taxon>Bacteria</taxon>
        <taxon>Pseudomonadati</taxon>
        <taxon>Bacteroidota</taxon>
        <taxon>Flavobacteriia</taxon>
        <taxon>Flavobacteriales</taxon>
        <taxon>Flavobacteriaceae</taxon>
        <taxon>Flavobacterium</taxon>
    </lineage>
</organism>